<proteinExistence type="predicted"/>
<dbReference type="Proteomes" id="UP000250321">
    <property type="component" value="Unassembled WGS sequence"/>
</dbReference>
<keyword evidence="2" id="KW-1185">Reference proteome</keyword>
<accession>A0A314ZDF6</accession>
<gene>
    <name evidence="1" type="ORF">Pyn_24434</name>
</gene>
<dbReference type="AlphaFoldDB" id="A0A314ZDF6"/>
<reference evidence="1 2" key="1">
    <citation type="submission" date="2018-02" db="EMBL/GenBank/DDBJ databases">
        <title>Draft genome of wild Prunus yedoensis var. nudiflora.</title>
        <authorList>
            <person name="Baek S."/>
            <person name="Kim J.-H."/>
            <person name="Choi K."/>
            <person name="Kim G.-B."/>
            <person name="Cho A."/>
            <person name="Jang H."/>
            <person name="Shin C.-H."/>
            <person name="Yu H.-J."/>
            <person name="Mun J.-H."/>
        </authorList>
    </citation>
    <scope>NUCLEOTIDE SEQUENCE [LARGE SCALE GENOMIC DNA]</scope>
    <source>
        <strain evidence="2">cv. Jeju island</strain>
        <tissue evidence="1">Leaf</tissue>
    </source>
</reference>
<sequence>MGKNVNHLSLRSEGWEWFWVGYVGGNNLVVDLNPSPYAIGPPDPRSEFNAKGSTFVFWWPSGGEKCAASLGYRNEDQGVEVWAVCRKGSSAGGGIFMEHDIFMEYDIIIILLI</sequence>
<name>A0A314ZDF6_PRUYE</name>
<evidence type="ECO:0000313" key="2">
    <source>
        <dbReference type="Proteomes" id="UP000250321"/>
    </source>
</evidence>
<dbReference type="OrthoDB" id="1917522at2759"/>
<organism evidence="1 2">
    <name type="scientific">Prunus yedoensis var. nudiflora</name>
    <dbReference type="NCBI Taxonomy" id="2094558"/>
    <lineage>
        <taxon>Eukaryota</taxon>
        <taxon>Viridiplantae</taxon>
        <taxon>Streptophyta</taxon>
        <taxon>Embryophyta</taxon>
        <taxon>Tracheophyta</taxon>
        <taxon>Spermatophyta</taxon>
        <taxon>Magnoliopsida</taxon>
        <taxon>eudicotyledons</taxon>
        <taxon>Gunneridae</taxon>
        <taxon>Pentapetalae</taxon>
        <taxon>rosids</taxon>
        <taxon>fabids</taxon>
        <taxon>Rosales</taxon>
        <taxon>Rosaceae</taxon>
        <taxon>Amygdaloideae</taxon>
        <taxon>Amygdaleae</taxon>
        <taxon>Prunus</taxon>
    </lineage>
</organism>
<evidence type="ECO:0000313" key="1">
    <source>
        <dbReference type="EMBL" id="PQQ17855.1"/>
    </source>
</evidence>
<dbReference type="EMBL" id="PJQY01000134">
    <property type="protein sequence ID" value="PQQ17855.1"/>
    <property type="molecule type" value="Genomic_DNA"/>
</dbReference>
<protein>
    <submittedName>
        <fullName evidence="1">Uncharacterized protein</fullName>
    </submittedName>
</protein>
<comment type="caution">
    <text evidence="1">The sequence shown here is derived from an EMBL/GenBank/DDBJ whole genome shotgun (WGS) entry which is preliminary data.</text>
</comment>